<organism evidence="2 3">
    <name type="scientific">Rhizopus delemar</name>
    <dbReference type="NCBI Taxonomy" id="936053"/>
    <lineage>
        <taxon>Eukaryota</taxon>
        <taxon>Fungi</taxon>
        <taxon>Fungi incertae sedis</taxon>
        <taxon>Mucoromycota</taxon>
        <taxon>Mucoromycotina</taxon>
        <taxon>Mucoromycetes</taxon>
        <taxon>Mucorales</taxon>
        <taxon>Mucorineae</taxon>
        <taxon>Rhizopodaceae</taxon>
        <taxon>Rhizopus</taxon>
    </lineage>
</organism>
<dbReference type="EMBL" id="JAANIU010009219">
    <property type="protein sequence ID" value="KAG1533529.1"/>
    <property type="molecule type" value="Genomic_DNA"/>
</dbReference>
<gene>
    <name evidence="2" type="ORF">G6F50_015848</name>
</gene>
<evidence type="ECO:0000256" key="1">
    <source>
        <dbReference type="SAM" id="MobiDB-lite"/>
    </source>
</evidence>
<comment type="caution">
    <text evidence="2">The sequence shown here is derived from an EMBL/GenBank/DDBJ whole genome shotgun (WGS) entry which is preliminary data.</text>
</comment>
<sequence length="78" mass="8461">MMEMNHHHPCHLELRWLRESQAARIRRGPGRGGKLHPCRRALPRGAVRAQPPDCLPGAGTGHAAVRAPAAPGTPDHRG</sequence>
<proteinExistence type="predicted"/>
<dbReference type="AlphaFoldDB" id="A0A9P7C2Z3"/>
<name>A0A9P7C2Z3_9FUNG</name>
<protein>
    <submittedName>
        <fullName evidence="2">Uncharacterized protein</fullName>
    </submittedName>
</protein>
<dbReference type="Proteomes" id="UP000740926">
    <property type="component" value="Unassembled WGS sequence"/>
</dbReference>
<accession>A0A9P7C2Z3</accession>
<reference evidence="2 3" key="1">
    <citation type="journal article" date="2020" name="Microb. Genom.">
        <title>Genetic diversity of clinical and environmental Mucorales isolates obtained from an investigation of mucormycosis cases among solid organ transplant recipients.</title>
        <authorList>
            <person name="Nguyen M.H."/>
            <person name="Kaul D."/>
            <person name="Muto C."/>
            <person name="Cheng S.J."/>
            <person name="Richter R.A."/>
            <person name="Bruno V.M."/>
            <person name="Liu G."/>
            <person name="Beyhan S."/>
            <person name="Sundermann A.J."/>
            <person name="Mounaud S."/>
            <person name="Pasculle A.W."/>
            <person name="Nierman W.C."/>
            <person name="Driscoll E."/>
            <person name="Cumbie R."/>
            <person name="Clancy C.J."/>
            <person name="Dupont C.L."/>
        </authorList>
    </citation>
    <scope>NUCLEOTIDE SEQUENCE [LARGE SCALE GENOMIC DNA]</scope>
    <source>
        <strain evidence="2 3">GL24</strain>
    </source>
</reference>
<feature type="compositionally biased region" description="Basic residues" evidence="1">
    <location>
        <begin position="27"/>
        <end position="42"/>
    </location>
</feature>
<keyword evidence="3" id="KW-1185">Reference proteome</keyword>
<feature type="region of interest" description="Disordered" evidence="1">
    <location>
        <begin position="27"/>
        <end position="78"/>
    </location>
</feature>
<evidence type="ECO:0000313" key="3">
    <source>
        <dbReference type="Proteomes" id="UP000740926"/>
    </source>
</evidence>
<evidence type="ECO:0000313" key="2">
    <source>
        <dbReference type="EMBL" id="KAG1533529.1"/>
    </source>
</evidence>